<feature type="transmembrane region" description="Helical" evidence="1">
    <location>
        <begin position="6"/>
        <end position="27"/>
    </location>
</feature>
<dbReference type="AlphaFoldDB" id="A0A6N2QZ28"/>
<keyword evidence="1" id="KW-0472">Membrane</keyword>
<evidence type="ECO:0000313" key="2">
    <source>
        <dbReference type="EMBL" id="VYS73468.1"/>
    </source>
</evidence>
<reference evidence="2" key="1">
    <citation type="submission" date="2019-11" db="EMBL/GenBank/DDBJ databases">
        <authorList>
            <person name="Feng L."/>
        </authorList>
    </citation>
    <scope>NUCLEOTIDE SEQUENCE</scope>
    <source>
        <strain evidence="2">AundefinedLFYP135</strain>
    </source>
</reference>
<sequence length="43" mass="4829">MLKSILSVLGKTLFAIAAPVLVVWMLVARQKEKTMGAQRPIYR</sequence>
<keyword evidence="1" id="KW-0812">Transmembrane</keyword>
<accession>A0A6N2QZ28</accession>
<gene>
    <name evidence="2" type="ORF">AULFYP135_00086</name>
</gene>
<evidence type="ECO:0000256" key="1">
    <source>
        <dbReference type="SAM" id="Phobius"/>
    </source>
</evidence>
<proteinExistence type="predicted"/>
<dbReference type="EMBL" id="CACRSL010000003">
    <property type="protein sequence ID" value="VYS73468.1"/>
    <property type="molecule type" value="Genomic_DNA"/>
</dbReference>
<name>A0A6N2QZ28_9FIRM</name>
<protein>
    <submittedName>
        <fullName evidence="2">Uncharacterized protein</fullName>
    </submittedName>
</protein>
<organism evidence="2">
    <name type="scientific">uncultured Anaerotruncus sp</name>
    <dbReference type="NCBI Taxonomy" id="905011"/>
    <lineage>
        <taxon>Bacteria</taxon>
        <taxon>Bacillati</taxon>
        <taxon>Bacillota</taxon>
        <taxon>Clostridia</taxon>
        <taxon>Eubacteriales</taxon>
        <taxon>Oscillospiraceae</taxon>
        <taxon>Anaerotruncus</taxon>
        <taxon>environmental samples</taxon>
    </lineage>
</organism>
<keyword evidence="1" id="KW-1133">Transmembrane helix</keyword>